<proteinExistence type="predicted"/>
<dbReference type="OrthoDB" id="4558506at2"/>
<organism evidence="1 2">
    <name type="scientific">Nocardia ninae NBRC 108245</name>
    <dbReference type="NCBI Taxonomy" id="1210091"/>
    <lineage>
        <taxon>Bacteria</taxon>
        <taxon>Bacillati</taxon>
        <taxon>Actinomycetota</taxon>
        <taxon>Actinomycetes</taxon>
        <taxon>Mycobacteriales</taxon>
        <taxon>Nocardiaceae</taxon>
        <taxon>Nocardia</taxon>
    </lineage>
</organism>
<comment type="caution">
    <text evidence="1">The sequence shown here is derived from an EMBL/GenBank/DDBJ whole genome shotgun (WGS) entry which is preliminary data.</text>
</comment>
<evidence type="ECO:0000313" key="2">
    <source>
        <dbReference type="Proteomes" id="UP000321424"/>
    </source>
</evidence>
<sequence>MTTPTVQKTGHREVSTDREARAMYALVQQRAIQVDLLAEFLGTGRNHVYELREHLEAAGLVHPLMRVGPGPKWIVPTRSAVTRFFGTSRPDWRPSPLWSVRGRAITRTRIALGATAFDAWESERELSYRAHHPRRYPYDGRTARTGTVSRAVLVLGHRDTSGADLVHQVTRAGRCAADDGCTELLLVHHQPADAPAVRTACDKASLPVSLAVSAVTLTALTWDGPTAIRTVRTGQRLQLAG</sequence>
<gene>
    <name evidence="1" type="ORF">NN4_88770</name>
</gene>
<name>A0A511MVS4_9NOCA</name>
<dbReference type="EMBL" id="BJXA01000184">
    <property type="protein sequence ID" value="GEM44358.1"/>
    <property type="molecule type" value="Genomic_DNA"/>
</dbReference>
<protein>
    <submittedName>
        <fullName evidence="1">Uncharacterized protein</fullName>
    </submittedName>
</protein>
<dbReference type="AlphaFoldDB" id="A0A511MVS4"/>
<keyword evidence="2" id="KW-1185">Reference proteome</keyword>
<reference evidence="1 2" key="1">
    <citation type="submission" date="2019-07" db="EMBL/GenBank/DDBJ databases">
        <title>Whole genome shotgun sequence of Nocardia ninae NBRC 108245.</title>
        <authorList>
            <person name="Hosoyama A."/>
            <person name="Uohara A."/>
            <person name="Ohji S."/>
            <person name="Ichikawa N."/>
        </authorList>
    </citation>
    <scope>NUCLEOTIDE SEQUENCE [LARGE SCALE GENOMIC DNA]</scope>
    <source>
        <strain evidence="1 2">NBRC 108245</strain>
    </source>
</reference>
<evidence type="ECO:0000313" key="1">
    <source>
        <dbReference type="EMBL" id="GEM44358.1"/>
    </source>
</evidence>
<accession>A0A511MVS4</accession>
<dbReference type="Proteomes" id="UP000321424">
    <property type="component" value="Unassembled WGS sequence"/>
</dbReference>